<dbReference type="EMBL" id="GBXM01014830">
    <property type="protein sequence ID" value="JAH93747.1"/>
    <property type="molecule type" value="Transcribed_RNA"/>
</dbReference>
<reference evidence="1" key="1">
    <citation type="submission" date="2014-11" db="EMBL/GenBank/DDBJ databases">
        <authorList>
            <person name="Amaro Gonzalez C."/>
        </authorList>
    </citation>
    <scope>NUCLEOTIDE SEQUENCE</scope>
</reference>
<accession>A0A0E9WTR3</accession>
<dbReference type="AlphaFoldDB" id="A0A0E9WTR3"/>
<organism evidence="1">
    <name type="scientific">Anguilla anguilla</name>
    <name type="common">European freshwater eel</name>
    <name type="synonym">Muraena anguilla</name>
    <dbReference type="NCBI Taxonomy" id="7936"/>
    <lineage>
        <taxon>Eukaryota</taxon>
        <taxon>Metazoa</taxon>
        <taxon>Chordata</taxon>
        <taxon>Craniata</taxon>
        <taxon>Vertebrata</taxon>
        <taxon>Euteleostomi</taxon>
        <taxon>Actinopterygii</taxon>
        <taxon>Neopterygii</taxon>
        <taxon>Teleostei</taxon>
        <taxon>Anguilliformes</taxon>
        <taxon>Anguillidae</taxon>
        <taxon>Anguilla</taxon>
    </lineage>
</organism>
<sequence>MLKTRNSCYILMLVEPGQIVANVYSWCHGRCCLYVCYTLSCNS</sequence>
<proteinExistence type="predicted"/>
<evidence type="ECO:0000313" key="1">
    <source>
        <dbReference type="EMBL" id="JAH93747.1"/>
    </source>
</evidence>
<reference evidence="1" key="2">
    <citation type="journal article" date="2015" name="Fish Shellfish Immunol.">
        <title>Early steps in the European eel (Anguilla anguilla)-Vibrio vulnificus interaction in the gills: Role of the RtxA13 toxin.</title>
        <authorList>
            <person name="Callol A."/>
            <person name="Pajuelo D."/>
            <person name="Ebbesson L."/>
            <person name="Teles M."/>
            <person name="MacKenzie S."/>
            <person name="Amaro C."/>
        </authorList>
    </citation>
    <scope>NUCLEOTIDE SEQUENCE</scope>
</reference>
<protein>
    <submittedName>
        <fullName evidence="1">Uncharacterized protein</fullName>
    </submittedName>
</protein>
<name>A0A0E9WTR3_ANGAN</name>